<reference evidence="7 8" key="1">
    <citation type="journal article" date="2014" name="Genome Announc.">
        <title>Complete Genome Sequence of Polychlorinated Biphenyl Degrader Comamonas testosteroni TK102 (NBRC 109938).</title>
        <authorList>
            <person name="Fukuda K."/>
            <person name="Hosoyama A."/>
            <person name="Tsuchikane K."/>
            <person name="Ohji S."/>
            <person name="Yamazoe A."/>
            <person name="Fujita N."/>
            <person name="Shintani M."/>
            <person name="Kimbara K."/>
        </authorList>
    </citation>
    <scope>NUCLEOTIDE SEQUENCE [LARGE SCALE GENOMIC DNA]</scope>
    <source>
        <strain evidence="7">TK102</strain>
    </source>
</reference>
<dbReference type="AlphaFoldDB" id="A0A076PPI7"/>
<dbReference type="SMART" id="SM00382">
    <property type="entry name" value="AAA"/>
    <property type="match status" value="1"/>
</dbReference>
<evidence type="ECO:0000256" key="1">
    <source>
        <dbReference type="ARBA" id="ARBA00005417"/>
    </source>
</evidence>
<dbReference type="Pfam" id="PF00005">
    <property type="entry name" value="ABC_tran"/>
    <property type="match status" value="1"/>
</dbReference>
<organism evidence="7 8">
    <name type="scientific">Comamonas testosteroni TK102</name>
    <dbReference type="NCBI Taxonomy" id="1392005"/>
    <lineage>
        <taxon>Bacteria</taxon>
        <taxon>Pseudomonadati</taxon>
        <taxon>Pseudomonadota</taxon>
        <taxon>Betaproteobacteria</taxon>
        <taxon>Burkholderiales</taxon>
        <taxon>Comamonadaceae</taxon>
        <taxon>Comamonas</taxon>
    </lineage>
</organism>
<dbReference type="RefSeq" id="WP_043372379.1">
    <property type="nucleotide sequence ID" value="NZ_CP006704.1"/>
</dbReference>
<dbReference type="HOGENOM" id="CLU_000604_1_22_4"/>
<dbReference type="PANTHER" id="PTHR43553">
    <property type="entry name" value="HEAVY METAL TRANSPORTER"/>
    <property type="match status" value="1"/>
</dbReference>
<dbReference type="GO" id="GO:0016887">
    <property type="term" value="F:ATP hydrolysis activity"/>
    <property type="evidence" value="ECO:0007669"/>
    <property type="project" value="InterPro"/>
</dbReference>
<evidence type="ECO:0000256" key="4">
    <source>
        <dbReference type="ARBA" id="ARBA00022741"/>
    </source>
</evidence>
<dbReference type="GO" id="GO:0043190">
    <property type="term" value="C:ATP-binding cassette (ABC) transporter complex"/>
    <property type="evidence" value="ECO:0007669"/>
    <property type="project" value="TreeGrafter"/>
</dbReference>
<dbReference type="InterPro" id="IPR003593">
    <property type="entry name" value="AAA+_ATPase"/>
</dbReference>
<dbReference type="GO" id="GO:0005524">
    <property type="term" value="F:ATP binding"/>
    <property type="evidence" value="ECO:0007669"/>
    <property type="project" value="UniProtKB-KW"/>
</dbReference>
<dbReference type="Gene3D" id="3.40.50.300">
    <property type="entry name" value="P-loop containing nucleotide triphosphate hydrolases"/>
    <property type="match status" value="1"/>
</dbReference>
<dbReference type="Proteomes" id="UP000028782">
    <property type="component" value="Chromosome"/>
</dbReference>
<proteinExistence type="inferred from homology"/>
<name>A0A076PPI7_COMTE</name>
<dbReference type="InterPro" id="IPR003439">
    <property type="entry name" value="ABC_transporter-like_ATP-bd"/>
</dbReference>
<dbReference type="KEGG" id="ctes:O987_12175"/>
<evidence type="ECO:0000256" key="5">
    <source>
        <dbReference type="ARBA" id="ARBA00022840"/>
    </source>
</evidence>
<dbReference type="CDD" id="cd03225">
    <property type="entry name" value="ABC_cobalt_CbiO_domain1"/>
    <property type="match status" value="1"/>
</dbReference>
<protein>
    <submittedName>
        <fullName evidence="7">ABC transporter</fullName>
    </submittedName>
</protein>
<dbReference type="SUPFAM" id="SSF52540">
    <property type="entry name" value="P-loop containing nucleoside triphosphate hydrolases"/>
    <property type="match status" value="1"/>
</dbReference>
<dbReference type="InterPro" id="IPR050095">
    <property type="entry name" value="ECF_ABC_transporter_ATP-bd"/>
</dbReference>
<keyword evidence="4" id="KW-0547">Nucleotide-binding</keyword>
<evidence type="ECO:0000313" key="7">
    <source>
        <dbReference type="EMBL" id="AIJ46551.1"/>
    </source>
</evidence>
<dbReference type="InterPro" id="IPR015856">
    <property type="entry name" value="ABC_transpr_CbiO/EcfA_su"/>
</dbReference>
<feature type="domain" description="ABC transporter" evidence="6">
    <location>
        <begin position="13"/>
        <end position="239"/>
    </location>
</feature>
<evidence type="ECO:0000256" key="2">
    <source>
        <dbReference type="ARBA" id="ARBA00022448"/>
    </source>
</evidence>
<dbReference type="InterPro" id="IPR027417">
    <property type="entry name" value="P-loop_NTPase"/>
</dbReference>
<keyword evidence="3" id="KW-0472">Membrane</keyword>
<sequence length="249" mass="27252">MSDGLQSPTQQGVQLVDIRLQRGQTQVFDGLNLSLAQKRIGVIGNNGAGKSSLFRLLCGLEQPQAGQVLVDGMPLLQARQNRPGLIGLMFQNPDDQIIFPTVEEELALGLRPQGLNKQQARARARELLAARGMAHWAERAVSSLSQGQRQQVCWLSLLIAAPQLLLLDEPFASLDLPGQALLAQDIAAAPQQVLVSTHVLDHVRDFERVIWLEQGRLRGDGPGRDICGAYETSVREQLMQKISHGDLHG</sequence>
<evidence type="ECO:0000256" key="3">
    <source>
        <dbReference type="ARBA" id="ARBA00022475"/>
    </source>
</evidence>
<keyword evidence="3" id="KW-1003">Cell membrane</keyword>
<evidence type="ECO:0000259" key="6">
    <source>
        <dbReference type="PROSITE" id="PS50893"/>
    </source>
</evidence>
<accession>A0A076PPI7</accession>
<comment type="similarity">
    <text evidence="1">Belongs to the ABC transporter superfamily.</text>
</comment>
<keyword evidence="2" id="KW-0813">Transport</keyword>
<dbReference type="PROSITE" id="PS50893">
    <property type="entry name" value="ABC_TRANSPORTER_2"/>
    <property type="match status" value="1"/>
</dbReference>
<evidence type="ECO:0000313" key="8">
    <source>
        <dbReference type="Proteomes" id="UP000028782"/>
    </source>
</evidence>
<keyword evidence="5" id="KW-0067">ATP-binding</keyword>
<dbReference type="GO" id="GO:0042626">
    <property type="term" value="F:ATPase-coupled transmembrane transporter activity"/>
    <property type="evidence" value="ECO:0007669"/>
    <property type="project" value="TreeGrafter"/>
</dbReference>
<dbReference type="PANTHER" id="PTHR43553:SF24">
    <property type="entry name" value="ENERGY-COUPLING FACTOR TRANSPORTER ATP-BINDING PROTEIN ECFA1"/>
    <property type="match status" value="1"/>
</dbReference>
<dbReference type="EMBL" id="CP006704">
    <property type="protein sequence ID" value="AIJ46551.1"/>
    <property type="molecule type" value="Genomic_DNA"/>
</dbReference>
<gene>
    <name evidence="7" type="ORF">O987_12175</name>
</gene>